<dbReference type="Proteomes" id="UP000249634">
    <property type="component" value="Chromosome 1"/>
</dbReference>
<dbReference type="RefSeq" id="WP_223899678.1">
    <property type="nucleotide sequence ID" value="NZ_BPPS01000012.1"/>
</dbReference>
<reference evidence="1 2" key="1">
    <citation type="submission" date="2018-06" db="EMBL/GenBank/DDBJ databases">
        <authorList>
            <consortium name="Pathogen Informatics"/>
            <person name="Doyle S."/>
        </authorList>
    </citation>
    <scope>NUCLEOTIDE SEQUENCE [LARGE SCALE GENOMIC DNA]</scope>
    <source>
        <strain evidence="1 2">NCTC12958</strain>
    </source>
</reference>
<sequence>MNILIIGNTAGLTNDFILRTFPNQAVFIFGHTGVKNSRKNKITVYTKRYENDQLEDIFEFHDYDQIIYLSEYLNYGHESSGEIENLIRLLKCLQEKINTRSNLLVNNLSELQEEAKALHLTFLGPKVAEDIGDGQAAYRELLMNMGYRLWVSGLTISKGEGKVDITLNLENSGVPFYMGIGLWYNTCVMLMERVFQAQQLECRLSELLPDQTTELKASFAYSKDQNYQVKLGILSPMTQVPSVHFAMNGFEGEVMPKLATIQKDQKGTDK</sequence>
<evidence type="ECO:0000313" key="2">
    <source>
        <dbReference type="Proteomes" id="UP000249634"/>
    </source>
</evidence>
<accession>A0A2X3V2J4</accession>
<name>A0A2X3V2J4_STRTR</name>
<dbReference type="EMBL" id="LS483339">
    <property type="protein sequence ID" value="SQF25163.1"/>
    <property type="molecule type" value="Genomic_DNA"/>
</dbReference>
<gene>
    <name evidence="1" type="ORF">NCTC12958_01361</name>
</gene>
<dbReference type="AlphaFoldDB" id="A0A2X3V2J4"/>
<protein>
    <submittedName>
        <fullName evidence="1">Membrane protein</fullName>
    </submittedName>
</protein>
<organism evidence="1 2">
    <name type="scientific">Streptococcus thermophilus</name>
    <dbReference type="NCBI Taxonomy" id="1308"/>
    <lineage>
        <taxon>Bacteria</taxon>
        <taxon>Bacillati</taxon>
        <taxon>Bacillota</taxon>
        <taxon>Bacilli</taxon>
        <taxon>Lactobacillales</taxon>
        <taxon>Streptococcaceae</taxon>
        <taxon>Streptococcus</taxon>
    </lineage>
</organism>
<proteinExistence type="predicted"/>
<evidence type="ECO:0000313" key="1">
    <source>
        <dbReference type="EMBL" id="SQF25163.1"/>
    </source>
</evidence>